<dbReference type="PANTHER" id="PTHR32243">
    <property type="entry name" value="MALTOSE TRANSPORT SYSTEM PERMEASE-RELATED"/>
    <property type="match status" value="1"/>
</dbReference>
<dbReference type="CDD" id="cd06261">
    <property type="entry name" value="TM_PBP2"/>
    <property type="match status" value="1"/>
</dbReference>
<keyword evidence="5 8" id="KW-0812">Transmembrane</keyword>
<dbReference type="FunFam" id="1.10.3720.10:FF:000034">
    <property type="entry name" value="Sugar ABC transporter permease"/>
    <property type="match status" value="1"/>
</dbReference>
<organism evidence="10 11">
    <name type="scientific">Desmospora activa DSM 45169</name>
    <dbReference type="NCBI Taxonomy" id="1121389"/>
    <lineage>
        <taxon>Bacteria</taxon>
        <taxon>Bacillati</taxon>
        <taxon>Bacillota</taxon>
        <taxon>Bacilli</taxon>
        <taxon>Bacillales</taxon>
        <taxon>Thermoactinomycetaceae</taxon>
        <taxon>Desmospora</taxon>
    </lineage>
</organism>
<name>A0A2T4ZD05_9BACL</name>
<dbReference type="OrthoDB" id="9794684at2"/>
<keyword evidence="2 8" id="KW-0813">Transport</keyword>
<feature type="transmembrane region" description="Helical" evidence="8">
    <location>
        <begin position="197"/>
        <end position="219"/>
    </location>
</feature>
<evidence type="ECO:0000256" key="3">
    <source>
        <dbReference type="ARBA" id="ARBA00022475"/>
    </source>
</evidence>
<evidence type="ECO:0000259" key="9">
    <source>
        <dbReference type="PROSITE" id="PS50928"/>
    </source>
</evidence>
<protein>
    <submittedName>
        <fullName evidence="10">Carbohydrate ABC transporter membrane protein 2 (CUT1 family)</fullName>
    </submittedName>
</protein>
<dbReference type="PROSITE" id="PS50928">
    <property type="entry name" value="ABC_TM1"/>
    <property type="match status" value="1"/>
</dbReference>
<comment type="caution">
    <text evidence="10">The sequence shown here is derived from an EMBL/GenBank/DDBJ whole genome shotgun (WGS) entry which is preliminary data.</text>
</comment>
<evidence type="ECO:0000256" key="5">
    <source>
        <dbReference type="ARBA" id="ARBA00022692"/>
    </source>
</evidence>
<reference evidence="10 11" key="1">
    <citation type="submission" date="2018-04" db="EMBL/GenBank/DDBJ databases">
        <title>Genomic Encyclopedia of Archaeal and Bacterial Type Strains, Phase II (KMG-II): from individual species to whole genera.</title>
        <authorList>
            <person name="Goeker M."/>
        </authorList>
    </citation>
    <scope>NUCLEOTIDE SEQUENCE [LARGE SCALE GENOMIC DNA]</scope>
    <source>
        <strain evidence="10 11">DSM 45169</strain>
    </source>
</reference>
<evidence type="ECO:0000256" key="7">
    <source>
        <dbReference type="ARBA" id="ARBA00023136"/>
    </source>
</evidence>
<feature type="transmembrane region" description="Helical" evidence="8">
    <location>
        <begin position="141"/>
        <end position="160"/>
    </location>
</feature>
<feature type="transmembrane region" description="Helical" evidence="8">
    <location>
        <begin position="247"/>
        <end position="265"/>
    </location>
</feature>
<feature type="transmembrane region" description="Helical" evidence="8">
    <location>
        <begin position="110"/>
        <end position="135"/>
    </location>
</feature>
<feature type="transmembrane region" description="Helical" evidence="8">
    <location>
        <begin position="12"/>
        <end position="33"/>
    </location>
</feature>
<evidence type="ECO:0000313" key="11">
    <source>
        <dbReference type="Proteomes" id="UP000241639"/>
    </source>
</evidence>
<evidence type="ECO:0000256" key="2">
    <source>
        <dbReference type="ARBA" id="ARBA00022448"/>
    </source>
</evidence>
<dbReference type="GO" id="GO:0015423">
    <property type="term" value="F:ABC-type maltose transporter activity"/>
    <property type="evidence" value="ECO:0007669"/>
    <property type="project" value="TreeGrafter"/>
</dbReference>
<dbReference type="InterPro" id="IPR035906">
    <property type="entry name" value="MetI-like_sf"/>
</dbReference>
<dbReference type="AlphaFoldDB" id="A0A2T4ZD05"/>
<dbReference type="InterPro" id="IPR000515">
    <property type="entry name" value="MetI-like"/>
</dbReference>
<dbReference type="Pfam" id="PF00528">
    <property type="entry name" value="BPD_transp_1"/>
    <property type="match status" value="1"/>
</dbReference>
<evidence type="ECO:0000256" key="4">
    <source>
        <dbReference type="ARBA" id="ARBA00022597"/>
    </source>
</evidence>
<keyword evidence="3" id="KW-1003">Cell membrane</keyword>
<gene>
    <name evidence="10" type="ORF">C8J48_2405</name>
</gene>
<dbReference type="Gene3D" id="1.10.3720.10">
    <property type="entry name" value="MetI-like"/>
    <property type="match status" value="1"/>
</dbReference>
<evidence type="ECO:0000313" key="10">
    <source>
        <dbReference type="EMBL" id="PTM59774.1"/>
    </source>
</evidence>
<evidence type="ECO:0000256" key="8">
    <source>
        <dbReference type="RuleBase" id="RU363032"/>
    </source>
</evidence>
<dbReference type="SUPFAM" id="SSF161098">
    <property type="entry name" value="MetI-like"/>
    <property type="match status" value="1"/>
</dbReference>
<dbReference type="Proteomes" id="UP000241639">
    <property type="component" value="Unassembled WGS sequence"/>
</dbReference>
<keyword evidence="7 8" id="KW-0472">Membrane</keyword>
<dbReference type="GO" id="GO:0042956">
    <property type="term" value="P:maltodextrin transmembrane transport"/>
    <property type="evidence" value="ECO:0007669"/>
    <property type="project" value="TreeGrafter"/>
</dbReference>
<keyword evidence="4" id="KW-0762">Sugar transport</keyword>
<comment type="subcellular location">
    <subcellularLocation>
        <location evidence="1 8">Cell membrane</location>
        <topology evidence="1 8">Multi-pass membrane protein</topology>
    </subcellularLocation>
</comment>
<dbReference type="PANTHER" id="PTHR32243:SF34">
    <property type="entry name" value="GALACTOOLIGOSACCHARIDES TRANSPORT SYSTEM PERMEASE PROTEIN GANQ"/>
    <property type="match status" value="1"/>
</dbReference>
<accession>A0A2T4ZD05</accession>
<dbReference type="InterPro" id="IPR050901">
    <property type="entry name" value="BP-dep_ABC_trans_perm"/>
</dbReference>
<keyword evidence="11" id="KW-1185">Reference proteome</keyword>
<sequence>MQQKWKSRLEVMGIYLIFAVMFVIILYPLLWAVGMSLNAGRSLYSSSIIPQNFSFEHYRWLFTDPNSYYLIWYKNTLIVAVCTAFFSTVITALIAYAVSRYEFVGRKSGLYLFLLLQMFPVMMAMVALYILLNLIGLLDTLTGLILIYIGMQIPFNAWLVKGYYDTIPRELDEAARIDGAGHLTVFLKIMLPLAKPILAIVALFSLMVPMLDFILPSIILHSREKYTLAVGLFQFINDEFSNNFTRFAAGAVLIALPVSLIYLFLQRYLISGLTAGSTKG</sequence>
<feature type="transmembrane region" description="Helical" evidence="8">
    <location>
        <begin position="77"/>
        <end position="98"/>
    </location>
</feature>
<dbReference type="GO" id="GO:0005886">
    <property type="term" value="C:plasma membrane"/>
    <property type="evidence" value="ECO:0007669"/>
    <property type="project" value="UniProtKB-SubCell"/>
</dbReference>
<dbReference type="EMBL" id="PZZP01000001">
    <property type="protein sequence ID" value="PTM59774.1"/>
    <property type="molecule type" value="Genomic_DNA"/>
</dbReference>
<proteinExistence type="inferred from homology"/>
<comment type="similarity">
    <text evidence="8">Belongs to the binding-protein-dependent transport system permease family.</text>
</comment>
<dbReference type="RefSeq" id="WP_107727021.1">
    <property type="nucleotide sequence ID" value="NZ_PZZP01000001.1"/>
</dbReference>
<evidence type="ECO:0000256" key="6">
    <source>
        <dbReference type="ARBA" id="ARBA00022989"/>
    </source>
</evidence>
<keyword evidence="6 8" id="KW-1133">Transmembrane helix</keyword>
<evidence type="ECO:0000256" key="1">
    <source>
        <dbReference type="ARBA" id="ARBA00004651"/>
    </source>
</evidence>
<feature type="domain" description="ABC transmembrane type-1" evidence="9">
    <location>
        <begin position="73"/>
        <end position="265"/>
    </location>
</feature>